<evidence type="ECO:0000259" key="1">
    <source>
        <dbReference type="Pfam" id="PF00899"/>
    </source>
</evidence>
<keyword evidence="3" id="KW-1185">Reference proteome</keyword>
<dbReference type="InterPro" id="IPR035985">
    <property type="entry name" value="Ubiquitin-activating_enz"/>
</dbReference>
<accession>A0ABV1RF64</accession>
<name>A0ABV1RF64_9ALTE</name>
<dbReference type="InterPro" id="IPR045886">
    <property type="entry name" value="ThiF/MoeB/HesA"/>
</dbReference>
<proteinExistence type="predicted"/>
<evidence type="ECO:0000313" key="2">
    <source>
        <dbReference type="EMBL" id="MER2491412.1"/>
    </source>
</evidence>
<organism evidence="2 3">
    <name type="scientific">Catenovulum sediminis</name>
    <dbReference type="NCBI Taxonomy" id="1740262"/>
    <lineage>
        <taxon>Bacteria</taxon>
        <taxon>Pseudomonadati</taxon>
        <taxon>Pseudomonadota</taxon>
        <taxon>Gammaproteobacteria</taxon>
        <taxon>Alteromonadales</taxon>
        <taxon>Alteromonadaceae</taxon>
        <taxon>Catenovulum</taxon>
    </lineage>
</organism>
<gene>
    <name evidence="2" type="ORF">ABS311_05905</name>
</gene>
<dbReference type="InterPro" id="IPR000594">
    <property type="entry name" value="ThiF_NAD_FAD-bd"/>
</dbReference>
<dbReference type="NCBIfam" id="NF004281">
    <property type="entry name" value="PRK05690.1"/>
    <property type="match status" value="1"/>
</dbReference>
<comment type="caution">
    <text evidence="2">The sequence shown here is derived from an EMBL/GenBank/DDBJ whole genome shotgun (WGS) entry which is preliminary data.</text>
</comment>
<evidence type="ECO:0000313" key="3">
    <source>
        <dbReference type="Proteomes" id="UP001467690"/>
    </source>
</evidence>
<dbReference type="EMBL" id="JBELOE010000116">
    <property type="protein sequence ID" value="MER2491412.1"/>
    <property type="molecule type" value="Genomic_DNA"/>
</dbReference>
<dbReference type="PANTHER" id="PTHR10953:SF240">
    <property type="entry name" value="SULFUR CARRIER PROTEIN THIS ADENYLYLTRANSFERASE"/>
    <property type="match status" value="1"/>
</dbReference>
<dbReference type="SUPFAM" id="SSF69572">
    <property type="entry name" value="Activating enzymes of the ubiquitin-like proteins"/>
    <property type="match status" value="1"/>
</dbReference>
<dbReference type="Gene3D" id="3.40.50.720">
    <property type="entry name" value="NAD(P)-binding Rossmann-like Domain"/>
    <property type="match status" value="1"/>
</dbReference>
<dbReference type="Proteomes" id="UP001467690">
    <property type="component" value="Unassembled WGS sequence"/>
</dbReference>
<reference evidence="2 3" key="1">
    <citation type="submission" date="2024-06" db="EMBL/GenBank/DDBJ databases">
        <authorList>
            <person name="Chen R.Y."/>
        </authorList>
    </citation>
    <scope>NUCLEOTIDE SEQUENCE [LARGE SCALE GENOMIC DNA]</scope>
    <source>
        <strain evidence="2 3">D2</strain>
    </source>
</reference>
<dbReference type="PANTHER" id="PTHR10953">
    <property type="entry name" value="UBIQUITIN-ACTIVATING ENZYME E1"/>
    <property type="match status" value="1"/>
</dbReference>
<protein>
    <submittedName>
        <fullName evidence="2">HesA/MoeB/ThiF family protein</fullName>
    </submittedName>
</protein>
<dbReference type="CDD" id="cd00757">
    <property type="entry name" value="ThiF_MoeB_HesA_family"/>
    <property type="match status" value="1"/>
</dbReference>
<feature type="domain" description="THIF-type NAD/FAD binding fold" evidence="1">
    <location>
        <begin position="12"/>
        <end position="248"/>
    </location>
</feature>
<sequence length="252" mass="27592">MNNLTDKESLRYSRHLLLEQISESGQLKLKSSHVVIVGAGGLGCPAALYLAASGVGHLTIIDPDTIELSNLQRQVIYKTNHIGRDKAQLASQQLQALNTEIKIDAQTVKVEESNFKLLIANATAVLDCTDNAASRYFINQACVEQQVPLITAAAIRGEGQLMVFNFKQHKTPCYHCVFPDLAAQDVGLNCSNSGVLGPLLGIMGSMQALECIKLITQPTKVMFNKLLTFDAWEMNFMQFSLTSDEQCSICRG</sequence>
<dbReference type="Pfam" id="PF00899">
    <property type="entry name" value="ThiF"/>
    <property type="match status" value="1"/>
</dbReference>
<dbReference type="RefSeq" id="WP_350401047.1">
    <property type="nucleotide sequence ID" value="NZ_JBELOE010000116.1"/>
</dbReference>